<comment type="caution">
    <text evidence="8">The sequence shown here is derived from an EMBL/GenBank/DDBJ whole genome shotgun (WGS) entry which is preliminary data.</text>
</comment>
<name>A0ABS1NEY7_9ACTN</name>
<evidence type="ECO:0000313" key="9">
    <source>
        <dbReference type="Proteomes" id="UP000634229"/>
    </source>
</evidence>
<feature type="transmembrane region" description="Helical" evidence="6">
    <location>
        <begin position="123"/>
        <end position="146"/>
    </location>
</feature>
<feature type="domain" description="Major facilitator superfamily (MFS) profile" evidence="7">
    <location>
        <begin position="1"/>
        <end position="472"/>
    </location>
</feature>
<keyword evidence="2 6" id="KW-0812">Transmembrane</keyword>
<dbReference type="InterPro" id="IPR036259">
    <property type="entry name" value="MFS_trans_sf"/>
</dbReference>
<evidence type="ECO:0000256" key="5">
    <source>
        <dbReference type="ARBA" id="ARBA00023251"/>
    </source>
</evidence>
<keyword evidence="4 6" id="KW-0472">Membrane</keyword>
<dbReference type="Proteomes" id="UP000634229">
    <property type="component" value="Unassembled WGS sequence"/>
</dbReference>
<protein>
    <submittedName>
        <fullName evidence="8">MFS transporter</fullName>
    </submittedName>
</protein>
<accession>A0ABS1NEY7</accession>
<dbReference type="PROSITE" id="PS50850">
    <property type="entry name" value="MFS"/>
    <property type="match status" value="1"/>
</dbReference>
<organism evidence="8 9">
    <name type="scientific">Streptomyces coffeae</name>
    <dbReference type="NCBI Taxonomy" id="621382"/>
    <lineage>
        <taxon>Bacteria</taxon>
        <taxon>Bacillati</taxon>
        <taxon>Actinomycetota</taxon>
        <taxon>Actinomycetes</taxon>
        <taxon>Kitasatosporales</taxon>
        <taxon>Streptomycetaceae</taxon>
        <taxon>Streptomyces</taxon>
    </lineage>
</organism>
<dbReference type="InterPro" id="IPR020846">
    <property type="entry name" value="MFS_dom"/>
</dbReference>
<feature type="transmembrane region" description="Helical" evidence="6">
    <location>
        <begin position="447"/>
        <end position="467"/>
    </location>
</feature>
<dbReference type="CDD" id="cd17321">
    <property type="entry name" value="MFS_MMR_MDR_like"/>
    <property type="match status" value="1"/>
</dbReference>
<feature type="transmembrane region" description="Helical" evidence="6">
    <location>
        <begin position="214"/>
        <end position="233"/>
    </location>
</feature>
<reference evidence="8 9" key="1">
    <citation type="submission" date="2021-01" db="EMBL/GenBank/DDBJ databases">
        <title>WGS of actinomycetes isolated from Thailand.</title>
        <authorList>
            <person name="Thawai C."/>
        </authorList>
    </citation>
    <scope>NUCLEOTIDE SEQUENCE [LARGE SCALE GENOMIC DNA]</scope>
    <source>
        <strain evidence="8 9">CA1R205</strain>
    </source>
</reference>
<keyword evidence="5" id="KW-0046">Antibiotic resistance</keyword>
<feature type="transmembrane region" description="Helical" evidence="6">
    <location>
        <begin position="312"/>
        <end position="334"/>
    </location>
</feature>
<keyword evidence="3 6" id="KW-1133">Transmembrane helix</keyword>
<dbReference type="PANTHER" id="PTHR42718:SF42">
    <property type="entry name" value="EXPORT PROTEIN"/>
    <property type="match status" value="1"/>
</dbReference>
<gene>
    <name evidence="8" type="ORF">JK363_18720</name>
</gene>
<feature type="transmembrane region" description="Helical" evidence="6">
    <location>
        <begin position="63"/>
        <end position="83"/>
    </location>
</feature>
<dbReference type="PANTHER" id="PTHR42718">
    <property type="entry name" value="MAJOR FACILITATOR SUPERFAMILY MULTIDRUG TRANSPORTER MFSC"/>
    <property type="match status" value="1"/>
</dbReference>
<dbReference type="Pfam" id="PF07690">
    <property type="entry name" value="MFS_1"/>
    <property type="match status" value="1"/>
</dbReference>
<evidence type="ECO:0000256" key="2">
    <source>
        <dbReference type="ARBA" id="ARBA00022692"/>
    </source>
</evidence>
<feature type="transmembrane region" description="Helical" evidence="6">
    <location>
        <begin position="254"/>
        <end position="275"/>
    </location>
</feature>
<dbReference type="Gene3D" id="1.20.1250.20">
    <property type="entry name" value="MFS general substrate transporter like domains"/>
    <property type="match status" value="1"/>
</dbReference>
<evidence type="ECO:0000256" key="4">
    <source>
        <dbReference type="ARBA" id="ARBA00023136"/>
    </source>
</evidence>
<feature type="transmembrane region" description="Helical" evidence="6">
    <location>
        <begin position="152"/>
        <end position="172"/>
    </location>
</feature>
<dbReference type="EMBL" id="JAERRF010000010">
    <property type="protein sequence ID" value="MBL1098657.1"/>
    <property type="molecule type" value="Genomic_DNA"/>
</dbReference>
<evidence type="ECO:0000256" key="3">
    <source>
        <dbReference type="ARBA" id="ARBA00022989"/>
    </source>
</evidence>
<feature type="transmembrane region" description="Helical" evidence="6">
    <location>
        <begin position="184"/>
        <end position="202"/>
    </location>
</feature>
<feature type="transmembrane region" description="Helical" evidence="6">
    <location>
        <begin position="34"/>
        <end position="56"/>
    </location>
</feature>
<evidence type="ECO:0000313" key="8">
    <source>
        <dbReference type="EMBL" id="MBL1098657.1"/>
    </source>
</evidence>
<feature type="transmembrane region" description="Helical" evidence="6">
    <location>
        <begin position="387"/>
        <end position="405"/>
    </location>
</feature>
<feature type="transmembrane region" description="Helical" evidence="6">
    <location>
        <begin position="281"/>
        <end position="300"/>
    </location>
</feature>
<comment type="subcellular location">
    <subcellularLocation>
        <location evidence="1">Cell membrane</location>
        <topology evidence="1">Multi-pass membrane protein</topology>
    </subcellularLocation>
</comment>
<dbReference type="InterPro" id="IPR011701">
    <property type="entry name" value="MFS"/>
</dbReference>
<feature type="transmembrane region" description="Helical" evidence="6">
    <location>
        <begin position="89"/>
        <end position="111"/>
    </location>
</feature>
<evidence type="ECO:0000259" key="7">
    <source>
        <dbReference type="PROSITE" id="PS50850"/>
    </source>
</evidence>
<evidence type="ECO:0000256" key="6">
    <source>
        <dbReference type="SAM" id="Phobius"/>
    </source>
</evidence>
<feature type="transmembrane region" description="Helical" evidence="6">
    <location>
        <begin position="340"/>
        <end position="366"/>
    </location>
</feature>
<evidence type="ECO:0000256" key="1">
    <source>
        <dbReference type="ARBA" id="ARBA00004651"/>
    </source>
</evidence>
<sequence length="472" mass="48340">MSACVVLTIALVAAINLAIPKLNNGSLHPSSTQLLWIVDAYVIVFACLLIPAGALGDRYGRKGALLTGLALFTVGCLGSALAADATVLIAARAVTGAGAALIMPATLSLALQSAPPERRPHTIAVWTAATGAAGMAGNLGGGLVLQYLPWQGLFWCVAPVALVLFALTARYAPRGEHHHADPDVVGTVLLVLGFVALLFGVIEGPENGWTSATVLGAFAAAAVVLTGFVVYALRAAHPLIDPRVFTVPRLRAGVLGVALTFFGLFAVFFVNAQYLQYAKGYSPALTGLAIGPLANGMLVVSRHSIPLGERIGVRRVITAGLLVLAAGLALLSFADADTSYPLYAAVFLVTATGMGLSMPMLSVSILGALPHSRAGLGSGLGSAAREIGSALGVAVMGTVLTGRFTDRLPDSLGGHADSAGEAMAAARALGPEEHARVVTAFTDAMAVGFRVTAAVVAVLAVVVVLWFREEKR</sequence>
<dbReference type="SUPFAM" id="SSF103473">
    <property type="entry name" value="MFS general substrate transporter"/>
    <property type="match status" value="1"/>
</dbReference>
<proteinExistence type="predicted"/>
<keyword evidence="9" id="KW-1185">Reference proteome</keyword>